<gene>
    <name evidence="2" type="ORF">C1J01_40885</name>
</gene>
<dbReference type="Gene3D" id="3.30.450.180">
    <property type="match status" value="1"/>
</dbReference>
<feature type="domain" description="MmyB-like transcription regulator ligand binding" evidence="1">
    <location>
        <begin position="2"/>
        <end position="161"/>
    </location>
</feature>
<dbReference type="InterPro" id="IPR041413">
    <property type="entry name" value="MLTR_LBD"/>
</dbReference>
<reference evidence="2 3" key="1">
    <citation type="submission" date="2018-01" db="EMBL/GenBank/DDBJ databases">
        <title>Draft genome sequence of Nonomuraea sp. KC333.</title>
        <authorList>
            <person name="Sahin N."/>
            <person name="Saygin H."/>
            <person name="Ay H."/>
        </authorList>
    </citation>
    <scope>NUCLEOTIDE SEQUENCE [LARGE SCALE GENOMIC DNA]</scope>
    <source>
        <strain evidence="2 3">KC333</strain>
    </source>
</reference>
<comment type="caution">
    <text evidence="2">The sequence shown here is derived from an EMBL/GenBank/DDBJ whole genome shotgun (WGS) entry which is preliminary data.</text>
</comment>
<dbReference type="EMBL" id="POUD01000298">
    <property type="protein sequence ID" value="PZG07347.1"/>
    <property type="molecule type" value="Genomic_DNA"/>
</dbReference>
<accession>A0A2W2EDB5</accession>
<dbReference type="Pfam" id="PF17765">
    <property type="entry name" value="MLTR_LBD"/>
    <property type="match status" value="1"/>
</dbReference>
<dbReference type="AlphaFoldDB" id="A0A2W2EDB5"/>
<dbReference type="PANTHER" id="PTHR35010:SF2">
    <property type="entry name" value="BLL4672 PROTEIN"/>
    <property type="match status" value="1"/>
</dbReference>
<dbReference type="Proteomes" id="UP000249304">
    <property type="component" value="Unassembled WGS sequence"/>
</dbReference>
<sequence>MLRLMKSLDGLPAILFGRRTDIIAATPTVRLLFPECYALPAGERNAARWMLTSRQAREICLNWEEAVTGAVGMLRLHAGRHPDDPRTSGLLQELGESPDFTQIWDECHVAARMVREWKTVEHPVVGRIRFHAEAVASPDDPDQVLQVFMPASDAASESAMRELRRLAEAERTAPGRR</sequence>
<evidence type="ECO:0000313" key="2">
    <source>
        <dbReference type="EMBL" id="PZG07347.1"/>
    </source>
</evidence>
<protein>
    <recommendedName>
        <fullName evidence="1">MmyB-like transcription regulator ligand binding domain-containing protein</fullName>
    </recommendedName>
</protein>
<proteinExistence type="predicted"/>
<dbReference type="PANTHER" id="PTHR35010">
    <property type="entry name" value="BLL4672 PROTEIN-RELATED"/>
    <property type="match status" value="1"/>
</dbReference>
<keyword evidence="3" id="KW-1185">Reference proteome</keyword>
<organism evidence="2 3">
    <name type="scientific">Nonomuraea aridisoli</name>
    <dbReference type="NCBI Taxonomy" id="2070368"/>
    <lineage>
        <taxon>Bacteria</taxon>
        <taxon>Bacillati</taxon>
        <taxon>Actinomycetota</taxon>
        <taxon>Actinomycetes</taxon>
        <taxon>Streptosporangiales</taxon>
        <taxon>Streptosporangiaceae</taxon>
        <taxon>Nonomuraea</taxon>
    </lineage>
</organism>
<evidence type="ECO:0000259" key="1">
    <source>
        <dbReference type="Pfam" id="PF17765"/>
    </source>
</evidence>
<evidence type="ECO:0000313" key="3">
    <source>
        <dbReference type="Proteomes" id="UP000249304"/>
    </source>
</evidence>
<name>A0A2W2EDB5_9ACTN</name>